<evidence type="ECO:0000313" key="2">
    <source>
        <dbReference type="EMBL" id="KZN43642.1"/>
    </source>
</evidence>
<gene>
    <name evidence="2" type="ORF">N475_08715</name>
</gene>
<dbReference type="Proteomes" id="UP000076643">
    <property type="component" value="Unassembled WGS sequence"/>
</dbReference>
<accession>A0A166YYT1</accession>
<protein>
    <submittedName>
        <fullName evidence="2">Uncharacterized protein</fullName>
    </submittedName>
</protein>
<dbReference type="RefSeq" id="WP_063358439.1">
    <property type="nucleotide sequence ID" value="NZ_AQHB01000025.1"/>
</dbReference>
<proteinExistence type="predicted"/>
<dbReference type="PATRIC" id="fig|1365250.3.peg.725"/>
<feature type="signal peptide" evidence="1">
    <location>
        <begin position="1"/>
        <end position="21"/>
    </location>
</feature>
<reference evidence="2 3" key="1">
    <citation type="submission" date="2013-07" db="EMBL/GenBank/DDBJ databases">
        <title>Comparative Genomic and Metabolomic Analysis of Twelve Strains of Pseudoalteromonas luteoviolacea.</title>
        <authorList>
            <person name="Vynne N.G."/>
            <person name="Mansson M."/>
            <person name="Gram L."/>
        </authorList>
    </citation>
    <scope>NUCLEOTIDE SEQUENCE [LARGE SCALE GENOMIC DNA]</scope>
    <source>
        <strain evidence="2 3">DSM 6061</strain>
    </source>
</reference>
<evidence type="ECO:0000313" key="3">
    <source>
        <dbReference type="Proteomes" id="UP000076643"/>
    </source>
</evidence>
<feature type="chain" id="PRO_5007882965" evidence="1">
    <location>
        <begin position="22"/>
        <end position="207"/>
    </location>
</feature>
<evidence type="ECO:0000256" key="1">
    <source>
        <dbReference type="SAM" id="SignalP"/>
    </source>
</evidence>
<dbReference type="AlphaFoldDB" id="A0A166YYT1"/>
<name>A0A166YYT1_9GAMM</name>
<comment type="caution">
    <text evidence="2">The sequence shown here is derived from an EMBL/GenBank/DDBJ whole genome shotgun (WGS) entry which is preliminary data.</text>
</comment>
<keyword evidence="3" id="KW-1185">Reference proteome</keyword>
<keyword evidence="1" id="KW-0732">Signal</keyword>
<organism evidence="2 3">
    <name type="scientific">Pseudoalteromonas luteoviolacea DSM 6061</name>
    <dbReference type="NCBI Taxonomy" id="1365250"/>
    <lineage>
        <taxon>Bacteria</taxon>
        <taxon>Pseudomonadati</taxon>
        <taxon>Pseudomonadota</taxon>
        <taxon>Gammaproteobacteria</taxon>
        <taxon>Alteromonadales</taxon>
        <taxon>Pseudoalteromonadaceae</taxon>
        <taxon>Pseudoalteromonas</taxon>
    </lineage>
</organism>
<sequence length="207" mass="23223">MNSISKLAIVSLGVLSASAFAAGDNKINCKTETSQIKYYYGWASCHASGKYLQEYVSRSSSLWHTIEETEFDGINWSTYRCTTTLPQTGYDTHNSESCQYTPKANITEHLVQSHYDRRTDTTYYEAGVIVADFTYSDRDGQVQKVEKWVNGVSTTRGHVDITSTSTVRLRVTDNDGNVTDTTRTLTPPMIEQCRRGGMLVLCGDDFF</sequence>
<dbReference type="EMBL" id="AUYB01000078">
    <property type="protein sequence ID" value="KZN43642.1"/>
    <property type="molecule type" value="Genomic_DNA"/>
</dbReference>